<keyword evidence="2" id="KW-1185">Reference proteome</keyword>
<dbReference type="Proteomes" id="UP000838756">
    <property type="component" value="Unassembled WGS sequence"/>
</dbReference>
<dbReference type="OrthoDB" id="6915558at2759"/>
<protein>
    <submittedName>
        <fullName evidence="1">Jg14724 protein</fullName>
    </submittedName>
</protein>
<comment type="caution">
    <text evidence="1">The sequence shown here is derived from an EMBL/GenBank/DDBJ whole genome shotgun (WGS) entry which is preliminary data.</text>
</comment>
<name>A0A8S4SKN3_9NEOP</name>
<reference evidence="1" key="1">
    <citation type="submission" date="2022-03" db="EMBL/GenBank/DDBJ databases">
        <authorList>
            <person name="Lindestad O."/>
        </authorList>
    </citation>
    <scope>NUCLEOTIDE SEQUENCE</scope>
</reference>
<dbReference type="EMBL" id="CAKXAJ010026349">
    <property type="protein sequence ID" value="CAH2267256.1"/>
    <property type="molecule type" value="Genomic_DNA"/>
</dbReference>
<proteinExistence type="predicted"/>
<evidence type="ECO:0000313" key="1">
    <source>
        <dbReference type="EMBL" id="CAH2267256.1"/>
    </source>
</evidence>
<sequence>MGTNIYLNQNKTPLVSKFNDLQLIFMDPACRGCYICMEKALNAHKPHTHMMDPHISSENFQDDRNIIDVHRRDKRQFTSEIIGGKKSKRSKSKNNKAVTLMKYKDKGKIYALKIKETNSVSDLHNKSKTVTTCQVYSIQKSFSCESPQANLILTDTRKKTNKKGKKGHGKRETKILKPIKTVITPVMPWKRYIDDSHVLEQIMPSIEEIY</sequence>
<evidence type="ECO:0000313" key="2">
    <source>
        <dbReference type="Proteomes" id="UP000838756"/>
    </source>
</evidence>
<dbReference type="AlphaFoldDB" id="A0A8S4SKN3"/>
<accession>A0A8S4SKN3</accession>
<organism evidence="1 2">
    <name type="scientific">Pararge aegeria aegeria</name>
    <dbReference type="NCBI Taxonomy" id="348720"/>
    <lineage>
        <taxon>Eukaryota</taxon>
        <taxon>Metazoa</taxon>
        <taxon>Ecdysozoa</taxon>
        <taxon>Arthropoda</taxon>
        <taxon>Hexapoda</taxon>
        <taxon>Insecta</taxon>
        <taxon>Pterygota</taxon>
        <taxon>Neoptera</taxon>
        <taxon>Endopterygota</taxon>
        <taxon>Lepidoptera</taxon>
        <taxon>Glossata</taxon>
        <taxon>Ditrysia</taxon>
        <taxon>Papilionoidea</taxon>
        <taxon>Nymphalidae</taxon>
        <taxon>Satyrinae</taxon>
        <taxon>Satyrini</taxon>
        <taxon>Parargina</taxon>
        <taxon>Pararge</taxon>
    </lineage>
</organism>
<gene>
    <name evidence="1" type="primary">jg14724</name>
    <name evidence="1" type="ORF">PAEG_LOCUS25816</name>
</gene>